<accession>A0ABW2BPL8</accession>
<organism evidence="1 2">
    <name type="scientific">Methylobacterium komagatae</name>
    <dbReference type="NCBI Taxonomy" id="374425"/>
    <lineage>
        <taxon>Bacteria</taxon>
        <taxon>Pseudomonadati</taxon>
        <taxon>Pseudomonadota</taxon>
        <taxon>Alphaproteobacteria</taxon>
        <taxon>Hyphomicrobiales</taxon>
        <taxon>Methylobacteriaceae</taxon>
        <taxon>Methylobacterium</taxon>
    </lineage>
</organism>
<evidence type="ECO:0000313" key="1">
    <source>
        <dbReference type="EMBL" id="MFC6791684.1"/>
    </source>
</evidence>
<proteinExistence type="predicted"/>
<sequence length="175" mass="18242">MMRLPDLALRPLLVRLVGFGALLALGAGAVSASLDASADIAIARDRLDRAQARAARPDAVPPLTGTDGESLLAAFRARLDALAADRAVVIDTTGLDPDPSRPDLPRLHGSLHGTAEGLHGFVQALETGTPLVVLEQADLGIDRPADAEIGRPTIMRLVLTARGVVLPPPAPRRTP</sequence>
<keyword evidence="2" id="KW-1185">Reference proteome</keyword>
<dbReference type="EMBL" id="JBHSWN010000001">
    <property type="protein sequence ID" value="MFC6791684.1"/>
    <property type="molecule type" value="Genomic_DNA"/>
</dbReference>
<name>A0ABW2BPL8_9HYPH</name>
<reference evidence="2" key="1">
    <citation type="journal article" date="2019" name="Int. J. Syst. Evol. Microbiol.">
        <title>The Global Catalogue of Microorganisms (GCM) 10K type strain sequencing project: providing services to taxonomists for standard genome sequencing and annotation.</title>
        <authorList>
            <consortium name="The Broad Institute Genomics Platform"/>
            <consortium name="The Broad Institute Genome Sequencing Center for Infectious Disease"/>
            <person name="Wu L."/>
            <person name="Ma J."/>
        </authorList>
    </citation>
    <scope>NUCLEOTIDE SEQUENCE [LARGE SCALE GENOMIC DNA]</scope>
    <source>
        <strain evidence="2">CCUG 48316</strain>
    </source>
</reference>
<protein>
    <submittedName>
        <fullName evidence="1">Uncharacterized protein</fullName>
    </submittedName>
</protein>
<dbReference type="Proteomes" id="UP001596292">
    <property type="component" value="Unassembled WGS sequence"/>
</dbReference>
<comment type="caution">
    <text evidence="1">The sequence shown here is derived from an EMBL/GenBank/DDBJ whole genome shotgun (WGS) entry which is preliminary data.</text>
</comment>
<evidence type="ECO:0000313" key="2">
    <source>
        <dbReference type="Proteomes" id="UP001596292"/>
    </source>
</evidence>
<gene>
    <name evidence="1" type="ORF">ACFQE0_20035</name>
</gene>
<dbReference type="RefSeq" id="WP_378972805.1">
    <property type="nucleotide sequence ID" value="NZ_JBHSWN010000001.1"/>
</dbReference>